<evidence type="ECO:0000313" key="7">
    <source>
        <dbReference type="Proteomes" id="UP000184139"/>
    </source>
</evidence>
<name>A0A1M5XI04_9BACT</name>
<dbReference type="EC" id="2.6.1.16" evidence="2"/>
<evidence type="ECO:0000256" key="2">
    <source>
        <dbReference type="ARBA" id="ARBA00012916"/>
    </source>
</evidence>
<keyword evidence="7" id="KW-1185">Reference proteome</keyword>
<sequence>MCGQVGIIFGRKHRRPNERDYLREVFIRMLLHSEERGPHASGLAWLKTDGSHRIFKRPMRAHELVYEKPFQELLGQVDNETTILMGHTRWRTRGNEFNNRNNHPIQAGIVIGTHNGTLYNADYLFRRLGLPRYAEVDSELIFRLADRFAPEGPIDQEGLKKALALCRGQMSAVLASRLAPGTITVLKGNKPLCLRIHRQHRVVLYASDDAFIDFAVDNEKGWRELEVPPMTMLTIRHEDVRAIENSEFRFIPQERKGTLPEGVNA</sequence>
<dbReference type="Pfam" id="PF13522">
    <property type="entry name" value="GATase_6"/>
    <property type="match status" value="1"/>
</dbReference>
<proteinExistence type="predicted"/>
<evidence type="ECO:0000259" key="5">
    <source>
        <dbReference type="PROSITE" id="PS51278"/>
    </source>
</evidence>
<organism evidence="6 7">
    <name type="scientific">Desulfofustis glycolicus DSM 9705</name>
    <dbReference type="NCBI Taxonomy" id="1121409"/>
    <lineage>
        <taxon>Bacteria</taxon>
        <taxon>Pseudomonadati</taxon>
        <taxon>Thermodesulfobacteriota</taxon>
        <taxon>Desulfobulbia</taxon>
        <taxon>Desulfobulbales</taxon>
        <taxon>Desulfocapsaceae</taxon>
        <taxon>Desulfofustis</taxon>
    </lineage>
</organism>
<dbReference type="OrthoDB" id="5413359at2"/>
<dbReference type="STRING" id="1121409.SAMN02745124_03060"/>
<dbReference type="Proteomes" id="UP000184139">
    <property type="component" value="Unassembled WGS sequence"/>
</dbReference>
<comment type="catalytic activity">
    <reaction evidence="1">
        <text>D-fructose 6-phosphate + L-glutamine = D-glucosamine 6-phosphate + L-glutamate</text>
        <dbReference type="Rhea" id="RHEA:13237"/>
        <dbReference type="ChEBI" id="CHEBI:29985"/>
        <dbReference type="ChEBI" id="CHEBI:58359"/>
        <dbReference type="ChEBI" id="CHEBI:58725"/>
        <dbReference type="ChEBI" id="CHEBI:61527"/>
        <dbReference type="EC" id="2.6.1.16"/>
    </reaction>
</comment>
<dbReference type="EMBL" id="FQXS01000020">
    <property type="protein sequence ID" value="SHH99178.1"/>
    <property type="molecule type" value="Genomic_DNA"/>
</dbReference>
<evidence type="ECO:0000256" key="4">
    <source>
        <dbReference type="ARBA" id="ARBA00022962"/>
    </source>
</evidence>
<evidence type="ECO:0000313" key="6">
    <source>
        <dbReference type="EMBL" id="SHH99178.1"/>
    </source>
</evidence>
<dbReference type="GO" id="GO:0004360">
    <property type="term" value="F:glutamine-fructose-6-phosphate transaminase (isomerizing) activity"/>
    <property type="evidence" value="ECO:0007669"/>
    <property type="project" value="UniProtKB-EC"/>
</dbReference>
<reference evidence="6 7" key="1">
    <citation type="submission" date="2016-11" db="EMBL/GenBank/DDBJ databases">
        <authorList>
            <person name="Jaros S."/>
            <person name="Januszkiewicz K."/>
            <person name="Wedrychowicz H."/>
        </authorList>
    </citation>
    <scope>NUCLEOTIDE SEQUENCE [LARGE SCALE GENOMIC DNA]</scope>
    <source>
        <strain evidence="6 7">DSM 9705</strain>
    </source>
</reference>
<gene>
    <name evidence="6" type="ORF">SAMN02745124_03060</name>
</gene>
<keyword evidence="3 6" id="KW-0808">Transferase</keyword>
<dbReference type="PANTHER" id="PTHR10937">
    <property type="entry name" value="GLUCOSAMINE--FRUCTOSE-6-PHOSPHATE AMINOTRANSFERASE, ISOMERIZING"/>
    <property type="match status" value="1"/>
</dbReference>
<evidence type="ECO:0000256" key="1">
    <source>
        <dbReference type="ARBA" id="ARBA00001031"/>
    </source>
</evidence>
<dbReference type="AlphaFoldDB" id="A0A1M5XI04"/>
<dbReference type="PROSITE" id="PS51278">
    <property type="entry name" value="GATASE_TYPE_2"/>
    <property type="match status" value="1"/>
</dbReference>
<dbReference type="SUPFAM" id="SSF56235">
    <property type="entry name" value="N-terminal nucleophile aminohydrolases (Ntn hydrolases)"/>
    <property type="match status" value="1"/>
</dbReference>
<feature type="domain" description="Glutamine amidotransferase type-2" evidence="5">
    <location>
        <begin position="2"/>
        <end position="238"/>
    </location>
</feature>
<evidence type="ECO:0000256" key="3">
    <source>
        <dbReference type="ARBA" id="ARBA00022679"/>
    </source>
</evidence>
<dbReference type="InterPro" id="IPR017932">
    <property type="entry name" value="GATase_2_dom"/>
</dbReference>
<protein>
    <recommendedName>
        <fullName evidence="2">glutamine--fructose-6-phosphate transaminase (isomerizing)</fullName>
        <ecNumber evidence="2">2.6.1.16</ecNumber>
    </recommendedName>
</protein>
<dbReference type="InterPro" id="IPR029055">
    <property type="entry name" value="Ntn_hydrolases_N"/>
</dbReference>
<accession>A0A1M5XI04</accession>
<dbReference type="RefSeq" id="WP_028577490.1">
    <property type="nucleotide sequence ID" value="NZ_FQXS01000020.1"/>
</dbReference>
<dbReference type="CDD" id="cd00352">
    <property type="entry name" value="Gn_AT_II"/>
    <property type="match status" value="1"/>
</dbReference>
<keyword evidence="4 6" id="KW-0315">Glutamine amidotransferase</keyword>
<dbReference type="Gene3D" id="3.60.20.10">
    <property type="entry name" value="Glutamine Phosphoribosylpyrophosphate, subunit 1, domain 1"/>
    <property type="match status" value="1"/>
</dbReference>